<comment type="similarity">
    <text evidence="1">Belongs to the bacterial solute-binding protein 8 family.</text>
</comment>
<protein>
    <submittedName>
        <fullName evidence="3">ABC-type Fe3+-hydroxamate transport system, periplasmic component</fullName>
    </submittedName>
</protein>
<dbReference type="InterPro" id="IPR050902">
    <property type="entry name" value="ABC_Transporter_SBP"/>
</dbReference>
<reference evidence="3" key="1">
    <citation type="submission" date="2016-08" db="EMBL/GenBank/DDBJ databases">
        <authorList>
            <person name="Seilhamer J.J."/>
        </authorList>
    </citation>
    <scope>NUCLEOTIDE SEQUENCE</scope>
    <source>
        <strain evidence="3">86</strain>
    </source>
</reference>
<evidence type="ECO:0000256" key="1">
    <source>
        <dbReference type="ARBA" id="ARBA00008814"/>
    </source>
</evidence>
<dbReference type="InterPro" id="IPR002491">
    <property type="entry name" value="ABC_transptr_periplasmic_BD"/>
</dbReference>
<organism evidence="3">
    <name type="scientific">uncultured Sporomusa sp</name>
    <dbReference type="NCBI Taxonomy" id="307249"/>
    <lineage>
        <taxon>Bacteria</taxon>
        <taxon>Bacillati</taxon>
        <taxon>Bacillota</taxon>
        <taxon>Negativicutes</taxon>
        <taxon>Selenomonadales</taxon>
        <taxon>Sporomusaceae</taxon>
        <taxon>Sporomusa</taxon>
        <taxon>environmental samples</taxon>
    </lineage>
</organism>
<dbReference type="EMBL" id="FMJE01000004">
    <property type="protein sequence ID" value="SCM81601.1"/>
    <property type="molecule type" value="Genomic_DNA"/>
</dbReference>
<proteinExistence type="inferred from homology"/>
<evidence type="ECO:0000313" key="3">
    <source>
        <dbReference type="EMBL" id="SCM81601.1"/>
    </source>
</evidence>
<evidence type="ECO:0000259" key="2">
    <source>
        <dbReference type="PROSITE" id="PS50983"/>
    </source>
</evidence>
<dbReference type="AlphaFoldDB" id="A0A212LVR6"/>
<name>A0A212LVR6_9FIRM</name>
<dbReference type="Gene3D" id="3.40.50.1980">
    <property type="entry name" value="Nitrogenase molybdenum iron protein domain"/>
    <property type="match status" value="2"/>
</dbReference>
<dbReference type="SUPFAM" id="SSF53807">
    <property type="entry name" value="Helical backbone' metal receptor"/>
    <property type="match status" value="1"/>
</dbReference>
<dbReference type="PANTHER" id="PTHR30535">
    <property type="entry name" value="VITAMIN B12-BINDING PROTEIN"/>
    <property type="match status" value="1"/>
</dbReference>
<sequence>MGLNSQWKPYFLHTVILAVVGLLLLLTGGCTGSNNINPPGTDSGSGSYELADSTGYVVRLPQKPQRIVSLSISGDEILMALVTPGRIAALTYLADDGGISNIVEQAKAIPGKVRGNAESVIPTQPDLVLMPDWYPAEFTQTLRDADLTVYVYKTPDTIEEVKQSVRQIARVVGEEEAGEQVVAEMDRQLTQTGDRVKHIAAAEQKVVIYYSLMGGTNGKDSTFEDICRQAGVINGAAAAGLGRGALLSKEQLVAINPDIIILPVWDYTGTTDMKKFADDIQNDPALQSVKAIQDRQLIAVPDRHFNSTSQYIVQAVRDIAQAAYPQYF</sequence>
<feature type="domain" description="Fe/B12 periplasmic-binding" evidence="2">
    <location>
        <begin position="66"/>
        <end position="327"/>
    </location>
</feature>
<dbReference type="Pfam" id="PF01497">
    <property type="entry name" value="Peripla_BP_2"/>
    <property type="match status" value="1"/>
</dbReference>
<dbReference type="RefSeq" id="WP_288184579.1">
    <property type="nucleotide sequence ID" value="NZ_LT608335.1"/>
</dbReference>
<accession>A0A212LVR6</accession>
<dbReference type="PROSITE" id="PS50983">
    <property type="entry name" value="FE_B12_PBP"/>
    <property type="match status" value="1"/>
</dbReference>
<gene>
    <name evidence="3" type="ORF">KL86SPO_40085</name>
</gene>
<dbReference type="PANTHER" id="PTHR30535:SF34">
    <property type="entry name" value="MOLYBDATE-BINDING PROTEIN MOLA"/>
    <property type="match status" value="1"/>
</dbReference>
<dbReference type="GO" id="GO:0071281">
    <property type="term" value="P:cellular response to iron ion"/>
    <property type="evidence" value="ECO:0007669"/>
    <property type="project" value="TreeGrafter"/>
</dbReference>